<dbReference type="AlphaFoldDB" id="A0AAW2CJ26"/>
<keyword evidence="1" id="KW-0175">Coiled coil</keyword>
<evidence type="ECO:0000313" key="4">
    <source>
        <dbReference type="Proteomes" id="UP001459277"/>
    </source>
</evidence>
<protein>
    <submittedName>
        <fullName evidence="3">Uncharacterized protein</fullName>
    </submittedName>
</protein>
<gene>
    <name evidence="3" type="ORF">SO802_021716</name>
</gene>
<evidence type="ECO:0000313" key="3">
    <source>
        <dbReference type="EMBL" id="KAK9997030.1"/>
    </source>
</evidence>
<dbReference type="Proteomes" id="UP001459277">
    <property type="component" value="Unassembled WGS sequence"/>
</dbReference>
<feature type="region of interest" description="Disordered" evidence="2">
    <location>
        <begin position="355"/>
        <end position="406"/>
    </location>
</feature>
<evidence type="ECO:0000256" key="1">
    <source>
        <dbReference type="SAM" id="Coils"/>
    </source>
</evidence>
<sequence length="406" mass="46301">MFGFGLEVKGLEKGALDPLKIAENPEDNWTLENENYPFQIQNPEQNPDLDFVQQLAYGTVRLSFDQSRFRTPLHEPRFRSPIDLHQPSRQPPILLKDRPASQASSSRPLVPFLRSKRDLGVELQGVKTRSQVSIPCYTAKHDSVVDQDDDNSRHTPSPYKTDMEDPYQIPSEEEKLVKKVIEQNNYTNLCLGVIGKQLDKVEDKMENKLNQSSEPSRDSDSSSGPDIGFACKDSCCRNKTINVLSKQVSVLSKQEELLLDLIEQIEDLVVKAQKLNAFHATLVRETSKLEPRFHEPKVDLENIYDRFSKSKKEVTVNDLQKEIKETKSKVRTLKQELTILKVDNTLLDQRVKNLESTSHQGNEEGSLFQNPSGDEEETSSPTADMVQEEQPSQKFSETISRINFQK</sequence>
<feature type="region of interest" description="Disordered" evidence="2">
    <location>
        <begin position="140"/>
        <end position="165"/>
    </location>
</feature>
<name>A0AAW2CJ26_9ROSI</name>
<evidence type="ECO:0000256" key="2">
    <source>
        <dbReference type="SAM" id="MobiDB-lite"/>
    </source>
</evidence>
<feature type="compositionally biased region" description="Polar residues" evidence="2">
    <location>
        <begin position="389"/>
        <end position="406"/>
    </location>
</feature>
<proteinExistence type="predicted"/>
<reference evidence="3 4" key="1">
    <citation type="submission" date="2024-01" db="EMBL/GenBank/DDBJ databases">
        <title>A telomere-to-telomere, gap-free genome of sweet tea (Lithocarpus litseifolius).</title>
        <authorList>
            <person name="Zhou J."/>
        </authorList>
    </citation>
    <scope>NUCLEOTIDE SEQUENCE [LARGE SCALE GENOMIC DNA]</scope>
    <source>
        <strain evidence="3">Zhou-2022a</strain>
        <tissue evidence="3">Leaf</tissue>
    </source>
</reference>
<dbReference type="EMBL" id="JAZDWU010000007">
    <property type="protein sequence ID" value="KAK9997030.1"/>
    <property type="molecule type" value="Genomic_DNA"/>
</dbReference>
<comment type="caution">
    <text evidence="3">The sequence shown here is derived from an EMBL/GenBank/DDBJ whole genome shotgun (WGS) entry which is preliminary data.</text>
</comment>
<feature type="region of interest" description="Disordered" evidence="2">
    <location>
        <begin position="206"/>
        <end position="225"/>
    </location>
</feature>
<feature type="region of interest" description="Disordered" evidence="2">
    <location>
        <begin position="75"/>
        <end position="111"/>
    </location>
</feature>
<accession>A0AAW2CJ26</accession>
<feature type="coiled-coil region" evidence="1">
    <location>
        <begin position="309"/>
        <end position="343"/>
    </location>
</feature>
<keyword evidence="4" id="KW-1185">Reference proteome</keyword>
<organism evidence="3 4">
    <name type="scientific">Lithocarpus litseifolius</name>
    <dbReference type="NCBI Taxonomy" id="425828"/>
    <lineage>
        <taxon>Eukaryota</taxon>
        <taxon>Viridiplantae</taxon>
        <taxon>Streptophyta</taxon>
        <taxon>Embryophyta</taxon>
        <taxon>Tracheophyta</taxon>
        <taxon>Spermatophyta</taxon>
        <taxon>Magnoliopsida</taxon>
        <taxon>eudicotyledons</taxon>
        <taxon>Gunneridae</taxon>
        <taxon>Pentapetalae</taxon>
        <taxon>rosids</taxon>
        <taxon>fabids</taxon>
        <taxon>Fagales</taxon>
        <taxon>Fagaceae</taxon>
        <taxon>Lithocarpus</taxon>
    </lineage>
</organism>